<dbReference type="SUPFAM" id="SSF50965">
    <property type="entry name" value="Galactose oxidase, central domain"/>
    <property type="match status" value="1"/>
</dbReference>
<evidence type="ECO:0000256" key="2">
    <source>
        <dbReference type="ARBA" id="ARBA00022737"/>
    </source>
</evidence>
<keyword evidence="2" id="KW-0677">Repeat</keyword>
<reference evidence="5" key="1">
    <citation type="submission" date="2022-10" db="EMBL/GenBank/DDBJ databases">
        <title>Luteolibacter sp. GHJ8, whole genome shotgun sequencing project.</title>
        <authorList>
            <person name="Zhao G."/>
            <person name="Shen L."/>
        </authorList>
    </citation>
    <scope>NUCLEOTIDE SEQUENCE</scope>
    <source>
        <strain evidence="5">GHJ8</strain>
    </source>
</reference>
<gene>
    <name evidence="5" type="ORF">OJ996_05905</name>
</gene>
<comment type="caution">
    <text evidence="5">The sequence shown here is derived from an EMBL/GenBank/DDBJ whole genome shotgun (WGS) entry which is preliminary data.</text>
</comment>
<keyword evidence="6" id="KW-1185">Reference proteome</keyword>
<dbReference type="PANTHER" id="PTHR36220:SF1">
    <property type="entry name" value="GAMMA TUBULIN COMPLEX COMPONENT C-TERMINAL DOMAIN-CONTAINING PROTEIN"/>
    <property type="match status" value="1"/>
</dbReference>
<dbReference type="InterPro" id="IPR013517">
    <property type="entry name" value="FG-GAP"/>
</dbReference>
<evidence type="ECO:0000313" key="6">
    <source>
        <dbReference type="Proteomes" id="UP001165653"/>
    </source>
</evidence>
<dbReference type="InterPro" id="IPR018247">
    <property type="entry name" value="EF_Hand_1_Ca_BS"/>
</dbReference>
<protein>
    <submittedName>
        <fullName evidence="5">FG-GAP repeat protein</fullName>
    </submittedName>
</protein>
<evidence type="ECO:0000313" key="5">
    <source>
        <dbReference type="EMBL" id="MCW1913096.1"/>
    </source>
</evidence>
<dbReference type="PROSITE" id="PS00018">
    <property type="entry name" value="EF_HAND_1"/>
    <property type="match status" value="1"/>
</dbReference>
<dbReference type="Proteomes" id="UP001165653">
    <property type="component" value="Unassembled WGS sequence"/>
</dbReference>
<dbReference type="SMART" id="SM00191">
    <property type="entry name" value="Int_alpha"/>
    <property type="match status" value="5"/>
</dbReference>
<dbReference type="EMBL" id="JAPDDR010000003">
    <property type="protein sequence ID" value="MCW1913096.1"/>
    <property type="molecule type" value="Genomic_DNA"/>
</dbReference>
<accession>A0ABT3G0Q6</accession>
<dbReference type="InterPro" id="IPR028994">
    <property type="entry name" value="Integrin_alpha_N"/>
</dbReference>
<evidence type="ECO:0000256" key="4">
    <source>
        <dbReference type="SAM" id="MobiDB-lite"/>
    </source>
</evidence>
<dbReference type="Gene3D" id="2.130.10.130">
    <property type="entry name" value="Integrin alpha, N-terminal"/>
    <property type="match status" value="3"/>
</dbReference>
<feature type="region of interest" description="Disordered" evidence="4">
    <location>
        <begin position="39"/>
        <end position="82"/>
    </location>
</feature>
<dbReference type="InterPro" id="IPR013519">
    <property type="entry name" value="Int_alpha_beta-p"/>
</dbReference>
<proteinExistence type="predicted"/>
<name>A0ABT3G0Q6_9BACT</name>
<keyword evidence="3" id="KW-0325">Glycoprotein</keyword>
<dbReference type="SUPFAM" id="SSF110296">
    <property type="entry name" value="Oligoxyloglucan reducing end-specific cellobiohydrolase"/>
    <property type="match status" value="1"/>
</dbReference>
<dbReference type="RefSeq" id="WP_264512200.1">
    <property type="nucleotide sequence ID" value="NZ_JAPDDR010000003.1"/>
</dbReference>
<sequence length="1267" mass="133906">MTFANLRFRRLLLLGRKALLPVLLLLGMADFWNDSGSLSKSEHLPPSAHQPTPISLSDTAPARGSTTLSTPPTRGAGGELPGTSLEVALDRARREIGAPNEEESALRLNEGVTHFAWNPGQDFTARFLAAGSVRFDSGDKTGGWQVGFRYSGAGTTSAVAVEGTRAEFLHRDGVREWFDNGSSGIEHGFTLDRRPPQGARLEIALDGMIAVRESPDNTANLLLQDTHGNARLRYAGLKAWDADGKDLLAAMDATPMGLAITVDDRDARYPLTIDPLITVLSQELDPLITGSGSQYDFFGCSVAFDGDTALIGAPHDQSASGKSDSGNAYIFIRSGEGVDETWTLQGRLGTGGAAENDCYGAAVALQGDIAVIGVPNEGSRISLSPGTVRVWARSNGQWTEQTRIAQPTFHVPSSSSEGTLGWQLALSGETLALGIPRANVVEVYTRSGTQWSKEQRIHSPWMGATNFGSSVALEGNALAIGANGDTSEGRVYYYTRSSGIWSGAQIPLPPDLEKGDYFGSKVALSGDTILATAPGSGGVYALQKTGQNWDAGTKLTSSSLGVSAPNFGSTLAIDGDHALIGAARMDLSPFLQSSGKVFSARRVNGVWQLTGILANAGRQGFDKFGCSLAIRGTRALVGDMGRTTAGGMMTGDATFYHLANDIWNSGATVDLGDDGAGSRYGRAVAVDGDTLAFGAGAESNASGLRPEVVHIFTRVGTGWTHQARLEDPSPMEDPFLTTGFGSSLAISGGTLVAASPIRSNGTYPPAQDGSVYFYERSGAQWNLVSELPGIGQFGISLAAEGNTVAIGAPSFPLPGEPLKQGKVFIYTRGAASWTQTGELQATADAGYNNFGRSLALDGGTLLVGAPYSLGEEWDNTPHGAVVFFRNSGTEWEQETVIGNPLAEGFFGYSVDISGDHALVAVPGYEYASYLFLNRDGSTWTSGDLHYLEGFRSLTGNQVALDGHAAAISADNSTSAPGVCKLLEFAAGHWLPSRDLGTTGTAVAMDGNTLVVGDSLAQRSNPDMPDFSARTGHVWIFGLSGAEKFLLQSFDQNQDLLLSLDEWMAVYGTSAPETAAAVHGFIDADENGLLTEEELVKAASAAATPKDKTASAAVALMARLRTFVELDGSVSGGERDGIVNRAEIALMWKPGTTAKPIDAFWKRAQVPAGYDLRSWLLAKSLPSQTAYASARQTRSSRRALALRYDSNRDGLILYPEFINMLEAETGSTKKSSSLWKALTTPSGRTPTYEMSIDGFVEAPKFPKGLAGK</sequence>
<feature type="compositionally biased region" description="Polar residues" evidence="4">
    <location>
        <begin position="49"/>
        <end position="72"/>
    </location>
</feature>
<keyword evidence="1" id="KW-0732">Signal</keyword>
<dbReference type="Pfam" id="PF14312">
    <property type="entry name" value="FG-GAP_2"/>
    <property type="match status" value="3"/>
</dbReference>
<dbReference type="InterPro" id="IPR011043">
    <property type="entry name" value="Gal_Oxase/kelch_b-propeller"/>
</dbReference>
<dbReference type="InterPro" id="IPR011992">
    <property type="entry name" value="EF-hand-dom_pair"/>
</dbReference>
<dbReference type="PANTHER" id="PTHR36220">
    <property type="entry name" value="UNNAMED PRODUCT"/>
    <property type="match status" value="1"/>
</dbReference>
<dbReference type="SUPFAM" id="SSF47473">
    <property type="entry name" value="EF-hand"/>
    <property type="match status" value="1"/>
</dbReference>
<evidence type="ECO:0000256" key="3">
    <source>
        <dbReference type="ARBA" id="ARBA00023180"/>
    </source>
</evidence>
<evidence type="ECO:0000256" key="1">
    <source>
        <dbReference type="ARBA" id="ARBA00022729"/>
    </source>
</evidence>
<dbReference type="Gene3D" id="1.10.238.10">
    <property type="entry name" value="EF-hand"/>
    <property type="match status" value="1"/>
</dbReference>
<organism evidence="5 6">
    <name type="scientific">Luteolibacter rhizosphaerae</name>
    <dbReference type="NCBI Taxonomy" id="2989719"/>
    <lineage>
        <taxon>Bacteria</taxon>
        <taxon>Pseudomonadati</taxon>
        <taxon>Verrucomicrobiota</taxon>
        <taxon>Verrucomicrobiia</taxon>
        <taxon>Verrucomicrobiales</taxon>
        <taxon>Verrucomicrobiaceae</taxon>
        <taxon>Luteolibacter</taxon>
    </lineage>
</organism>